<dbReference type="InterPro" id="IPR050708">
    <property type="entry name" value="T6SS_VgrG/RHS"/>
</dbReference>
<keyword evidence="2" id="KW-0472">Membrane</keyword>
<dbReference type="InterPro" id="IPR056823">
    <property type="entry name" value="TEN-like_YD-shell"/>
</dbReference>
<dbReference type="InterPro" id="IPR045351">
    <property type="entry name" value="DUF6531"/>
</dbReference>
<feature type="domain" description="Teneurin-like YD-shell" evidence="4">
    <location>
        <begin position="1523"/>
        <end position="1638"/>
    </location>
</feature>
<feature type="domain" description="Teneurin-like YD-shell" evidence="4">
    <location>
        <begin position="876"/>
        <end position="975"/>
    </location>
</feature>
<feature type="domain" description="Teneurin-like YD-shell" evidence="4">
    <location>
        <begin position="2010"/>
        <end position="2268"/>
    </location>
</feature>
<evidence type="ECO:0000256" key="2">
    <source>
        <dbReference type="SAM" id="Phobius"/>
    </source>
</evidence>
<dbReference type="PANTHER" id="PTHR32305">
    <property type="match status" value="1"/>
</dbReference>
<feature type="domain" description="Teneurin-like YD-shell" evidence="4">
    <location>
        <begin position="1647"/>
        <end position="1842"/>
    </location>
</feature>
<evidence type="ECO:0000259" key="4">
    <source>
        <dbReference type="Pfam" id="PF25023"/>
    </source>
</evidence>
<reference evidence="5 6" key="1">
    <citation type="submission" date="2011-08" db="EMBL/GenBank/DDBJ databases">
        <title>The Genome Sequence of Clostridium citroniae WAL-17108.</title>
        <authorList>
            <consortium name="The Broad Institute Genome Sequencing Platform"/>
            <person name="Earl A."/>
            <person name="Ward D."/>
            <person name="Feldgarden M."/>
            <person name="Gevers D."/>
            <person name="Finegold S.M."/>
            <person name="Summanen P.H."/>
            <person name="Molitoris D.R."/>
            <person name="Vaisanen M.L."/>
            <person name="Daigneault M."/>
            <person name="Allen-Vercoe E."/>
            <person name="Young S.K."/>
            <person name="Zeng Q."/>
            <person name="Gargeya S."/>
            <person name="Fitzgerald M."/>
            <person name="Haas B."/>
            <person name="Abouelleil A."/>
            <person name="Alvarado L."/>
            <person name="Arachchi H.M."/>
            <person name="Berlin A."/>
            <person name="Brown A."/>
            <person name="Chapman S.B."/>
            <person name="Chen Z."/>
            <person name="Dunbar C."/>
            <person name="Freedman E."/>
            <person name="Gearin G."/>
            <person name="Gellesch M."/>
            <person name="Goldberg J."/>
            <person name="Griggs A."/>
            <person name="Gujja S."/>
            <person name="Heiman D."/>
            <person name="Howarth C."/>
            <person name="Larson L."/>
            <person name="Lui A."/>
            <person name="MacDonald P.J.P."/>
            <person name="Montmayeur A."/>
            <person name="Murphy C."/>
            <person name="Neiman D."/>
            <person name="Pearson M."/>
            <person name="Priest M."/>
            <person name="Roberts A."/>
            <person name="Saif S."/>
            <person name="Shea T."/>
            <person name="Shenoy N."/>
            <person name="Sisk P."/>
            <person name="Stolte C."/>
            <person name="Sykes S."/>
            <person name="Wortman J."/>
            <person name="Nusbaum C."/>
            <person name="Birren B."/>
        </authorList>
    </citation>
    <scope>NUCLEOTIDE SEQUENCE [LARGE SCALE GENOMIC DNA]</scope>
    <source>
        <strain evidence="5 6">WAL-17108</strain>
    </source>
</reference>
<dbReference type="Proteomes" id="UP000003763">
    <property type="component" value="Unassembled WGS sequence"/>
</dbReference>
<proteinExistence type="predicted"/>
<dbReference type="InterPro" id="IPR022385">
    <property type="entry name" value="Rhs_assc_core"/>
</dbReference>
<feature type="domain" description="DUF6531" evidence="3">
    <location>
        <begin position="763"/>
        <end position="833"/>
    </location>
</feature>
<dbReference type="NCBIfam" id="TIGR03696">
    <property type="entry name" value="Rhs_assc_core"/>
    <property type="match status" value="1"/>
</dbReference>
<keyword evidence="2" id="KW-1133">Transmembrane helix</keyword>
<comment type="caution">
    <text evidence="5">The sequence shown here is derived from an EMBL/GenBank/DDBJ whole genome shotgun (WGS) entry which is preliminary data.</text>
</comment>
<dbReference type="eggNOG" id="COG3210">
    <property type="taxonomic scope" value="Bacteria"/>
</dbReference>
<feature type="transmembrane region" description="Helical" evidence="2">
    <location>
        <begin position="526"/>
        <end position="553"/>
    </location>
</feature>
<evidence type="ECO:0000313" key="6">
    <source>
        <dbReference type="Proteomes" id="UP000003763"/>
    </source>
</evidence>
<dbReference type="eggNOG" id="COG3501">
    <property type="taxonomic scope" value="Bacteria"/>
</dbReference>
<evidence type="ECO:0000256" key="1">
    <source>
        <dbReference type="ARBA" id="ARBA00022737"/>
    </source>
</evidence>
<name>G5HCF6_9FIRM</name>
<dbReference type="Gene3D" id="2.180.10.10">
    <property type="entry name" value="RHS repeat-associated core"/>
    <property type="match status" value="4"/>
</dbReference>
<dbReference type="EMBL" id="ADLJ01000002">
    <property type="protein sequence ID" value="EHF01036.1"/>
    <property type="molecule type" value="Genomic_DNA"/>
</dbReference>
<dbReference type="PATRIC" id="fig|742733.3.peg.275"/>
<dbReference type="Pfam" id="PF05593">
    <property type="entry name" value="RHS_repeat"/>
    <property type="match status" value="1"/>
</dbReference>
<dbReference type="eggNOG" id="COG3209">
    <property type="taxonomic scope" value="Bacteria"/>
</dbReference>
<dbReference type="Pfam" id="PF25023">
    <property type="entry name" value="TEN_YD-shell"/>
    <property type="match status" value="4"/>
</dbReference>
<evidence type="ECO:0000313" key="5">
    <source>
        <dbReference type="EMBL" id="EHF01036.1"/>
    </source>
</evidence>
<dbReference type="NCBIfam" id="TIGR01643">
    <property type="entry name" value="YD_repeat_2x"/>
    <property type="match status" value="2"/>
</dbReference>
<dbReference type="SUPFAM" id="SSF69304">
    <property type="entry name" value="Tricorn protease N-terminal domain"/>
    <property type="match status" value="1"/>
</dbReference>
<dbReference type="Pfam" id="PF20148">
    <property type="entry name" value="DUF6531"/>
    <property type="match status" value="1"/>
</dbReference>
<keyword evidence="2" id="KW-0812">Transmembrane</keyword>
<dbReference type="PANTHER" id="PTHR32305:SF15">
    <property type="entry name" value="PROTEIN RHSA-RELATED"/>
    <property type="match status" value="1"/>
</dbReference>
<sequence>MRVPYHSMEVNVPFDEIQGIEYFELKESLNNHSIVRIKFLMDEDKIRDILMQMDGTSEILITEENEVGEDKTIFCGKAVRFFSKKEKGLCYLWTEFSSHTLEWDLTSKSQSFCRLAQPYSEVMNDVLAEYSQKDIKDEISNGSVIQDMLLQYEETDWEFLIRMASHFHSFMVVDSSVPYGRAYFGIPDLNYGVMLHYGEYQISRSQSEYDRISLNSEEYAEAEILPQELSKWRIQCRKQLHIAESLSFNGIEVVVTDLNIHTEKGELVREYELKRKSGILCNKKKNPKIYGMSIPATVKERSGNRIRVQMDINQNYESGDDQKYFTYAIESSSIYCMPEENSRVHIYFPSHDEADAIAVHAISTGGGGGRNPSDKSFTTPAGMKMNMKQDEYCFDTGASSLSIGIDGAFKLIGKSIQFVTPTKFSVGEENVPVNIAVEAETECNFSIGDTNINMTDEAHIVAAFIAHVAEIKAEPTPSAAAIEDAVKANDSAIMDEVNGNAEAYLTALGAKRSQAKAQVRHGIFDLIGTALVIGVVVATGGIAAAPIAAIVAVTATNRVMADVSEIKQGATDWEKANRGDLSRTENMFQSALGLSDEQYKTFMAVNNMVFDVVTMSAASVNISNMAFKGISNCTVKALAKGASMMTVNVGKSAIDQFAQTGKVDPKTLAINAGIGFVAGGLGGLAGNGSVSLARYFGLKVSSGGAIALRAIGSGVVGGSTDSIMRSALLGEELTWESVMQSVGLYGAGSALSDVTTDVLNKREPINVALGAFLVNEIDLAIPDIREPVLWERSYSSANLSSGILGRGWSVPFEGRLYQEESGRLHVKIPNGALVFFEWKGDGYQEIGKIKGRYGLKCDPVKMVWSLIDYHTHQIMQYDEKGRFSALCDRNNQQTMLFYQNGQLDHITTSLGHQLHFEFSGNKLIKVSDETGRTVKYRYDGDMLTEVINTAGGRFLYEYSEAGKLTKATDPTGLTYLNNQYDDNGRVCSQVLWDGDACRLEYGDSGDETAIYTKEGTTIYQYTKEKMPLRIIYPDNTDICIRYNENNCCIYRKDRLGNEQYWDYDSYTRIIFEKKPSGLEVHYEYNPDGDLVKVWDNSGTETVYLYDACHQMIEKRELRDKEKQQWDVCTYAYDSMGRLIKKTSPSGKSVSYSYESGYGKPSYTVYEDGESVRREYDLMERMMVKEDSCGSTEYGYNTRDDISLIRDGDGNETMRLYDSVGRLLYLYPPKADRQTGEGATRYRYNFMRHLEDIIYSDGSHEKTVVDWEGTVLKRIHPNAYDSEKDDGAGEVYDYNSDKKLIRIHYPDGGTERFFRDAAGNCIKHVLPEDYDLEKDDGRGYCYTYDAENRLTQVTNPDGIIELVYHYDLRGNVISEQSADGSTAYYWYDLLNQMIQKAEAISDKQGEVFYRRTCYVYDKDGNRIKEYRYGGSWRLVSGEPENSLELEQDGQDLCLVYTYDARNRLICVKDGYGACIRYSYDVRGNRISEEQKINEEVSKKITYVYNCGDRLVEKREVIDSGFADTSKNGKATSITRFKRDPNGNITEIQTPEGYQILREYDVRDRLICERVIDERNSIHRSTSIVYDRAGNVVSIRRKGADTENYEIAYDYDLKDRLIRAKDVEGAVFEYLYDKNNRLIKEYRPSAQAGNSLLQYTYDSQGRLIEKKNAYGHTVEKNSYDSMGRQVMQRLADGEELSFRYGIDGQVENITSETSRCRKKSLQEYRYNSRGQIIGLVDGNGYETGYELDAWGNIRNIKAADGGNECYTYDYAGNITSTTDANGGTIIYRYNSQGKVCEVIDQEGHNERFHYDREGRMTLSIDRLGNHVEIEYNVDGNPVREISYDCDGKHREVRTWEYDTIGHLKKSVGGGFCYQYEYRPDGKLLRKLSGGRPILTCTYYPDGSLKTMTDVTGKPLLYHYDLEGNLSSIADESGQEIVSYQHTAGGKLKTILHQSGIRTDYGYDIAGNLTHLKTRTAAGGILCDLEYEYDLNGNRTAKIGTMALPDGSGQIKSQLRSIRYTYDSMSRLLSETEGGREDRYSYDLCGNRLEKVSGGERESYVYNSNNQLTERRNGTGSWRYVFDPQGNLVQELGPKETLRYEYNPRSQQSKVYSGSRCIQENLYDGENLRAGITEHGKRSTFLFMNREIIGELNASDTLKSRFIRGYGAAALEYAGKQYGIHHDEQLSTGWITDADGTAENAYEYDAFGNLLRSQGNVLNRLLYGGQQYDPEVGQYYLRARYYNPVVGRFTQEDPYRGDGLNLYAYCANNPVTYYDPSGYVCNFNAQAEENAVRENATVQETKKGGLPDWLKKLFDKGNQFNKENRKNYPYNEVELQGDKKNFVVDSYIPGKEIVSRKYTQFSEIQESTGIGYVNELAYKYAPGSVISDSPFNPKVLRGSTLTGDMILEVPVQNNPIPQNVLNSATSKGITIRDVLGKEYN</sequence>
<organism evidence="5 6">
    <name type="scientific">[Clostridium] citroniae WAL-17108</name>
    <dbReference type="NCBI Taxonomy" id="742733"/>
    <lineage>
        <taxon>Bacteria</taxon>
        <taxon>Bacillati</taxon>
        <taxon>Bacillota</taxon>
        <taxon>Clostridia</taxon>
        <taxon>Lachnospirales</taxon>
        <taxon>Lachnospiraceae</taxon>
        <taxon>Enterocloster</taxon>
    </lineage>
</organism>
<dbReference type="InterPro" id="IPR006530">
    <property type="entry name" value="YD"/>
</dbReference>
<dbReference type="Gene3D" id="3.55.50.10">
    <property type="entry name" value="Baseplate protein-like domains"/>
    <property type="match status" value="1"/>
</dbReference>
<dbReference type="SUPFAM" id="SSF69279">
    <property type="entry name" value="Phage tail proteins"/>
    <property type="match status" value="1"/>
</dbReference>
<evidence type="ECO:0000259" key="3">
    <source>
        <dbReference type="Pfam" id="PF20148"/>
    </source>
</evidence>
<accession>G5HCF6</accession>
<keyword evidence="1" id="KW-0677">Repeat</keyword>
<dbReference type="HOGENOM" id="CLU_000931_0_0_9"/>
<dbReference type="RefSeq" id="WP_007858384.1">
    <property type="nucleotide sequence ID" value="NZ_JH376420.1"/>
</dbReference>
<dbReference type="InterPro" id="IPR031325">
    <property type="entry name" value="RHS_repeat"/>
</dbReference>
<dbReference type="SUPFAM" id="SSF50969">
    <property type="entry name" value="YVTN repeat-like/Quinoprotein amine dehydrogenase"/>
    <property type="match status" value="1"/>
</dbReference>
<dbReference type="InterPro" id="IPR011044">
    <property type="entry name" value="Quino_amine_DH_bsu"/>
</dbReference>
<gene>
    <name evidence="5" type="ORF">HMPREF9469_00268</name>
</gene>
<protein>
    <submittedName>
        <fullName evidence="5">Uncharacterized protein</fullName>
    </submittedName>
</protein>